<feature type="domain" description="HTH luxR-type" evidence="1">
    <location>
        <begin position="317"/>
        <end position="374"/>
    </location>
</feature>
<dbReference type="Gene3D" id="1.10.10.10">
    <property type="entry name" value="Winged helix-like DNA-binding domain superfamily/Winged helix DNA-binding domain"/>
    <property type="match status" value="1"/>
</dbReference>
<evidence type="ECO:0000259" key="1">
    <source>
        <dbReference type="SMART" id="SM00421"/>
    </source>
</evidence>
<dbReference type="SMART" id="SM00421">
    <property type="entry name" value="HTH_LUXR"/>
    <property type="match status" value="1"/>
</dbReference>
<dbReference type="InterPro" id="IPR000792">
    <property type="entry name" value="Tscrpt_reg_LuxR_C"/>
</dbReference>
<organism evidence="2 3">
    <name type="scientific">Rhodanobacter umsongensis</name>
    <dbReference type="NCBI Taxonomy" id="633153"/>
    <lineage>
        <taxon>Bacteria</taxon>
        <taxon>Pseudomonadati</taxon>
        <taxon>Pseudomonadota</taxon>
        <taxon>Gammaproteobacteria</taxon>
        <taxon>Lysobacterales</taxon>
        <taxon>Rhodanobacteraceae</taxon>
        <taxon>Rhodanobacter</taxon>
    </lineage>
</organism>
<proteinExistence type="predicted"/>
<evidence type="ECO:0000313" key="3">
    <source>
        <dbReference type="Proteomes" id="UP001596013"/>
    </source>
</evidence>
<dbReference type="Proteomes" id="UP001596013">
    <property type="component" value="Unassembled WGS sequence"/>
</dbReference>
<reference evidence="3" key="1">
    <citation type="journal article" date="2019" name="Int. J. Syst. Evol. Microbiol.">
        <title>The Global Catalogue of Microorganisms (GCM) 10K type strain sequencing project: providing services to taxonomists for standard genome sequencing and annotation.</title>
        <authorList>
            <consortium name="The Broad Institute Genomics Platform"/>
            <consortium name="The Broad Institute Genome Sequencing Center for Infectious Disease"/>
            <person name="Wu L."/>
            <person name="Ma J."/>
        </authorList>
    </citation>
    <scope>NUCLEOTIDE SEQUENCE [LARGE SCALE GENOMIC DNA]</scope>
    <source>
        <strain evidence="3">JCM 17130</strain>
    </source>
</reference>
<dbReference type="EMBL" id="JBHSMK010000002">
    <property type="protein sequence ID" value="MFC5435017.1"/>
    <property type="molecule type" value="Genomic_DNA"/>
</dbReference>
<name>A0ABW0JG27_9GAMM</name>
<dbReference type="SUPFAM" id="SSF46894">
    <property type="entry name" value="C-terminal effector domain of the bipartite response regulators"/>
    <property type="match status" value="1"/>
</dbReference>
<gene>
    <name evidence="2" type="ORF">ACFPME_00450</name>
</gene>
<sequence>MSPTERLQVDRRRSTQLIDALYGMDLRAPDWNPFLDQVAQAFRSHVVTVQVHDHAHRHGQLMMAVGLSSRLMALHPSLSYEHPWFERGAYALLLDGIADDRGLMPESELRATRFYAEFMDEARIGHGMALCMHARGREDMALLTINRDWRTGHYSEQESELARSLLPHLCNAYALQQRLGWLRHESQSFHAALDQLTDGVLLLNARGQLKFCNVVAQQMEADHLFARRPDGRLCLHWPADEQLLRRTLPQLCASQATRPFIQPLHARDGVVAGTIKFCPAGMVAGTQWSEFDIRVIAFVKSVAPGNAACLRTGLQDQWGFTTAEAQLAQWMMQGMSLAQAAERGGVTINTMRTHLRSLFDKTQTRRQAELVRLLLRLSHT</sequence>
<comment type="caution">
    <text evidence="2">The sequence shown here is derived from an EMBL/GenBank/DDBJ whole genome shotgun (WGS) entry which is preliminary data.</text>
</comment>
<dbReference type="InterPro" id="IPR016032">
    <property type="entry name" value="Sig_transdc_resp-reg_C-effctor"/>
</dbReference>
<dbReference type="RefSeq" id="WP_377300920.1">
    <property type="nucleotide sequence ID" value="NZ_JBHSMK010000002.1"/>
</dbReference>
<keyword evidence="3" id="KW-1185">Reference proteome</keyword>
<protein>
    <submittedName>
        <fullName evidence="2">Helix-turn-helix transcriptional regulator</fullName>
    </submittedName>
</protein>
<evidence type="ECO:0000313" key="2">
    <source>
        <dbReference type="EMBL" id="MFC5435017.1"/>
    </source>
</evidence>
<accession>A0ABW0JG27</accession>
<dbReference type="InterPro" id="IPR036388">
    <property type="entry name" value="WH-like_DNA-bd_sf"/>
</dbReference>